<sequence length="133" mass="15062">MFTGTVERNGMRLISVVIKTNSHTARFDETKKLYDYGFANFEVKKAYEKDSTVKGHETVRVENAKDKDVAVQTKQAVSLPMPKGSNDVYKTEFKVSNKEQEAPIKKGVTISQMIISPKDNNDPLGSYQINHYK</sequence>
<dbReference type="SMART" id="SM00936">
    <property type="entry name" value="PBP5_C"/>
    <property type="match status" value="1"/>
</dbReference>
<dbReference type="GO" id="GO:0009002">
    <property type="term" value="F:serine-type D-Ala-D-Ala carboxypeptidase activity"/>
    <property type="evidence" value="ECO:0007669"/>
    <property type="project" value="InterPro"/>
</dbReference>
<dbReference type="PATRIC" id="fig|1405.8.peg.6010"/>
<dbReference type="EMBL" id="JMQC01000011">
    <property type="protein sequence ID" value="KFM95198.1"/>
    <property type="molecule type" value="Genomic_DNA"/>
</dbReference>
<name>A0A090Y8U7_9BACI</name>
<dbReference type="SUPFAM" id="SSF69189">
    <property type="entry name" value="Penicillin-binding protein associated domain"/>
    <property type="match status" value="1"/>
</dbReference>
<proteinExistence type="predicted"/>
<protein>
    <recommendedName>
        <fullName evidence="1">Peptidase S11 D-Ala-D-Ala carboxypeptidase A C-terminal domain-containing protein</fullName>
    </recommendedName>
</protein>
<accession>A0A090Y8U7</accession>
<evidence type="ECO:0000313" key="2">
    <source>
        <dbReference type="EMBL" id="KFM95198.1"/>
    </source>
</evidence>
<gene>
    <name evidence="2" type="ORF">DJ93_5818</name>
</gene>
<evidence type="ECO:0000259" key="1">
    <source>
        <dbReference type="SMART" id="SM00936"/>
    </source>
</evidence>
<dbReference type="Gene3D" id="2.60.410.10">
    <property type="entry name" value="D-Ala-D-Ala carboxypeptidase, C-terminal domain"/>
    <property type="match status" value="1"/>
</dbReference>
<dbReference type="InterPro" id="IPR015956">
    <property type="entry name" value="Peniciliin-bd_prot_C_sf"/>
</dbReference>
<feature type="domain" description="Peptidase S11 D-Ala-D-Ala carboxypeptidase A C-terminal" evidence="1">
    <location>
        <begin position="41"/>
        <end position="133"/>
    </location>
</feature>
<organism evidence="2 3">
    <name type="scientific">Bacillus clarus</name>
    <dbReference type="NCBI Taxonomy" id="2338372"/>
    <lineage>
        <taxon>Bacteria</taxon>
        <taxon>Bacillati</taxon>
        <taxon>Bacillota</taxon>
        <taxon>Bacilli</taxon>
        <taxon>Bacillales</taxon>
        <taxon>Bacillaceae</taxon>
        <taxon>Bacillus</taxon>
        <taxon>Bacillus cereus group</taxon>
    </lineage>
</organism>
<comment type="caution">
    <text evidence="2">The sequence shown here is derived from an EMBL/GenBank/DDBJ whole genome shotgun (WGS) entry which is preliminary data.</text>
</comment>
<dbReference type="InterPro" id="IPR012907">
    <property type="entry name" value="Peptidase_S11_C"/>
</dbReference>
<reference evidence="2 3" key="1">
    <citation type="submission" date="2014-04" db="EMBL/GenBank/DDBJ databases">
        <authorList>
            <person name="Bishop-Lilly K.A."/>
            <person name="Broomall S.M."/>
            <person name="Chain P.S."/>
            <person name="Chertkov O."/>
            <person name="Coyne S.R."/>
            <person name="Daligault H.E."/>
            <person name="Davenport K.W."/>
            <person name="Erkkila T."/>
            <person name="Frey K.G."/>
            <person name="Gibbons H.S."/>
            <person name="Gu W."/>
            <person name="Jaissle J."/>
            <person name="Johnson S.L."/>
            <person name="Koroleva G.I."/>
            <person name="Ladner J.T."/>
            <person name="Lo C.-C."/>
            <person name="Minogue T.D."/>
            <person name="Munk C."/>
            <person name="Palacios G.F."/>
            <person name="Redden C.L."/>
            <person name="Rosenzweig C.N."/>
            <person name="Scholz M.B."/>
            <person name="Teshima H."/>
            <person name="Xu Y."/>
        </authorList>
    </citation>
    <scope>NUCLEOTIDE SEQUENCE [LARGE SCALE GENOMIC DNA]</scope>
    <source>
        <strain evidence="2 3">BHP</strain>
    </source>
</reference>
<dbReference type="AlphaFoldDB" id="A0A090Y8U7"/>
<dbReference type="InterPro" id="IPR012338">
    <property type="entry name" value="Beta-lactam/transpept-like"/>
</dbReference>
<evidence type="ECO:0000313" key="3">
    <source>
        <dbReference type="Proteomes" id="UP000029389"/>
    </source>
</evidence>
<dbReference type="GO" id="GO:0006508">
    <property type="term" value="P:proteolysis"/>
    <property type="evidence" value="ECO:0007669"/>
    <property type="project" value="InterPro"/>
</dbReference>
<dbReference type="Proteomes" id="UP000029389">
    <property type="component" value="Unassembled WGS sequence"/>
</dbReference>
<dbReference type="Pfam" id="PF07943">
    <property type="entry name" value="PBP5_C"/>
    <property type="match status" value="1"/>
</dbReference>
<dbReference type="Gene3D" id="3.40.710.10">
    <property type="entry name" value="DD-peptidase/beta-lactamase superfamily"/>
    <property type="match status" value="1"/>
</dbReference>
<dbReference type="SUPFAM" id="SSF56601">
    <property type="entry name" value="beta-lactamase/transpeptidase-like"/>
    <property type="match status" value="1"/>
</dbReference>
<dbReference type="InterPro" id="IPR037167">
    <property type="entry name" value="Peptidase_S11_C_sf"/>
</dbReference>